<proteinExistence type="predicted"/>
<dbReference type="InterPro" id="IPR011990">
    <property type="entry name" value="TPR-like_helical_dom_sf"/>
</dbReference>
<dbReference type="InterPro" id="IPR016024">
    <property type="entry name" value="ARM-type_fold"/>
</dbReference>
<dbReference type="SMART" id="SM00028">
    <property type="entry name" value="TPR"/>
    <property type="match status" value="2"/>
</dbReference>
<dbReference type="EMBL" id="CP036272">
    <property type="protein sequence ID" value="QDT57920.1"/>
    <property type="molecule type" value="Genomic_DNA"/>
</dbReference>
<dbReference type="InterPro" id="IPR019734">
    <property type="entry name" value="TPR_rpt"/>
</dbReference>
<gene>
    <name evidence="1" type="ORF">SV7mr_04070</name>
</gene>
<dbReference type="SUPFAM" id="SSF48452">
    <property type="entry name" value="TPR-like"/>
    <property type="match status" value="1"/>
</dbReference>
<dbReference type="InterPro" id="IPR011989">
    <property type="entry name" value="ARM-like"/>
</dbReference>
<evidence type="ECO:0000313" key="1">
    <source>
        <dbReference type="EMBL" id="QDT57920.1"/>
    </source>
</evidence>
<name>A0A517SP72_9BACT</name>
<dbReference type="Proteomes" id="UP000315003">
    <property type="component" value="Chromosome"/>
</dbReference>
<accession>A0A517SP72</accession>
<organism evidence="1 2">
    <name type="scientific">Stieleria bergensis</name>
    <dbReference type="NCBI Taxonomy" id="2528025"/>
    <lineage>
        <taxon>Bacteria</taxon>
        <taxon>Pseudomonadati</taxon>
        <taxon>Planctomycetota</taxon>
        <taxon>Planctomycetia</taxon>
        <taxon>Pirellulales</taxon>
        <taxon>Pirellulaceae</taxon>
        <taxon>Stieleria</taxon>
    </lineage>
</organism>
<protein>
    <submittedName>
        <fullName evidence="1">Tetratricopeptide repeat protein</fullName>
    </submittedName>
</protein>
<dbReference type="Gene3D" id="1.25.10.10">
    <property type="entry name" value="Leucine-rich Repeat Variant"/>
    <property type="match status" value="1"/>
</dbReference>
<reference evidence="1 2" key="1">
    <citation type="submission" date="2019-02" db="EMBL/GenBank/DDBJ databases">
        <title>Deep-cultivation of Planctomycetes and their phenomic and genomic characterization uncovers novel biology.</title>
        <authorList>
            <person name="Wiegand S."/>
            <person name="Jogler M."/>
            <person name="Boedeker C."/>
            <person name="Pinto D."/>
            <person name="Vollmers J."/>
            <person name="Rivas-Marin E."/>
            <person name="Kohn T."/>
            <person name="Peeters S.H."/>
            <person name="Heuer A."/>
            <person name="Rast P."/>
            <person name="Oberbeckmann S."/>
            <person name="Bunk B."/>
            <person name="Jeske O."/>
            <person name="Meyerdierks A."/>
            <person name="Storesund J.E."/>
            <person name="Kallscheuer N."/>
            <person name="Luecker S."/>
            <person name="Lage O.M."/>
            <person name="Pohl T."/>
            <person name="Merkel B.J."/>
            <person name="Hornburger P."/>
            <person name="Mueller R.-W."/>
            <person name="Bruemmer F."/>
            <person name="Labrenz M."/>
            <person name="Spormann A.M."/>
            <person name="Op den Camp H."/>
            <person name="Overmann J."/>
            <person name="Amann R."/>
            <person name="Jetten M.S.M."/>
            <person name="Mascher T."/>
            <person name="Medema M.H."/>
            <person name="Devos D.P."/>
            <person name="Kaster A.-K."/>
            <person name="Ovreas L."/>
            <person name="Rohde M."/>
            <person name="Galperin M.Y."/>
            <person name="Jogler C."/>
        </authorList>
    </citation>
    <scope>NUCLEOTIDE SEQUENCE [LARGE SCALE GENOMIC DNA]</scope>
    <source>
        <strain evidence="1 2">SV_7m_r</strain>
    </source>
</reference>
<evidence type="ECO:0000313" key="2">
    <source>
        <dbReference type="Proteomes" id="UP000315003"/>
    </source>
</evidence>
<dbReference type="SUPFAM" id="SSF48371">
    <property type="entry name" value="ARM repeat"/>
    <property type="match status" value="1"/>
</dbReference>
<dbReference type="Gene3D" id="1.25.40.10">
    <property type="entry name" value="Tetratricopeptide repeat domain"/>
    <property type="match status" value="1"/>
</dbReference>
<dbReference type="AlphaFoldDB" id="A0A517SP72"/>
<dbReference type="Pfam" id="PF00515">
    <property type="entry name" value="TPR_1"/>
    <property type="match status" value="1"/>
</dbReference>
<keyword evidence="2" id="KW-1185">Reference proteome</keyword>
<sequence length="222" mass="25206">MTFPLVHTTHLAIAYRRLLSTCDSPRFASEVDRHYSPETLARLLCDGDMEQRRAAGIALGILGDASLLEVIGRAMSDQDRGVRMVAEDSFRAIMVRSAAPVHQQRLLRAMHLIDGGNFSAAMPILRTLIAQCPSYAEAHYQLGLCLHATKDYQQAIECYTQCLWRCRYHFTAWQSIGRCEIARKRIPAAIKALSRCITINPHCDNARLQLRTLRRRLRRSDV</sequence>
<dbReference type="RefSeq" id="WP_419187978.1">
    <property type="nucleotide sequence ID" value="NZ_CP036272.1"/>
</dbReference>